<feature type="compositionally biased region" description="Pro residues" evidence="13">
    <location>
        <begin position="593"/>
        <end position="604"/>
    </location>
</feature>
<feature type="region of interest" description="Disordered" evidence="13">
    <location>
        <begin position="561"/>
        <end position="605"/>
    </location>
</feature>
<evidence type="ECO:0000256" key="4">
    <source>
        <dbReference type="ARBA" id="ARBA00022475"/>
    </source>
</evidence>
<comment type="similarity">
    <text evidence="3">Belongs to the WD repeat fritz family.</text>
</comment>
<dbReference type="PANTHER" id="PTHR13667:SF5">
    <property type="entry name" value="WD REPEAT-CONTAINING AND PLANAR CELL POLARITY EFFECTOR PROTEIN FRITZ HOMOLOG"/>
    <property type="match status" value="1"/>
</dbReference>
<name>A0A8J9Y4A2_9NEOP</name>
<dbReference type="OrthoDB" id="10013020at2759"/>
<dbReference type="GO" id="GO:0044782">
    <property type="term" value="P:cilium organization"/>
    <property type="evidence" value="ECO:0007669"/>
    <property type="project" value="TreeGrafter"/>
</dbReference>
<keyword evidence="7" id="KW-0677">Repeat</keyword>
<evidence type="ECO:0008006" key="16">
    <source>
        <dbReference type="Google" id="ProtNLM"/>
    </source>
</evidence>
<evidence type="ECO:0000313" key="14">
    <source>
        <dbReference type="EMBL" id="CAH0714266.1"/>
    </source>
</evidence>
<evidence type="ECO:0000256" key="6">
    <source>
        <dbReference type="ARBA" id="ARBA00022574"/>
    </source>
</evidence>
<dbReference type="GO" id="GO:0005886">
    <property type="term" value="C:plasma membrane"/>
    <property type="evidence" value="ECO:0007669"/>
    <property type="project" value="UniProtKB-SubCell"/>
</dbReference>
<keyword evidence="15" id="KW-1185">Reference proteome</keyword>
<dbReference type="Pfam" id="PF11768">
    <property type="entry name" value="Frtz"/>
    <property type="match status" value="2"/>
</dbReference>
<keyword evidence="4" id="KW-1003">Cell membrane</keyword>
<sequence length="822" mass="91903">MLTMFNYDLKFLTNDESLYLKSSDFKSFKYETKKKLEESLHDIAKRNYYERRGGYWRSSKLRQLRQLESKLHDKSIVLCKWISDSLVAIVFSSGVIAYITVKCDTLDVTQILFDRYCIGKLNSQTVISVVLCKKLLLFTHAEKVATLVTFGKNVDNHLPCQISDLEPHVQTVELGGISRRTERHVSWCENPNYVRILVWGAAISEPAPWSPVLEDHANLHLYQITGHQVTLIAYHQLENEVLFAELSHKHDHIVHVAEQISCHKVGVSLMWVRYEVPTNNRVIKLSSLCENVTRVSLPAPAKMVRRSQCDAKLLIACIDASIHVVHHTVGLTHSTRAGFIAADVRWVGELVVAAEEAGRLQCFDRALSLLHHHTKCLDLTSYMREAKRMQILATRSVPGAPLILATFAGGPLALLKITHARLLSAWIRSGRTANAVALLRALDWGEEGAECLRAVGDVVRHALRRAHDAEAGVQLALGAYLAPAAPLPPAADKYAPAVHDLARKFFHHLLRRGRIEKALSLAVDLGAWDLFADARWAARRRGAARLAGEAARAAAYYASQGDHNSECSDSCSQCSSNSYTDSEDSSSPKVKTNPPPLPRVPLPPSILTVPINQMDTYTTTSIRPNLHQYLDRDNSIWSKNVKDDTYLTVHKREHLKPINGQSMRWNSMDNVLNIQRPKTLMLQTKPVNSVLDVVTRNDQERIASHFKMLYQNEEKDEASERFIPNVPSTNNLNGRYRQDNFWSGVKPEKNKVKFSDTVTIAVVPESPAPDPAHELAESLPLCAPHKYLAAFAQAPPAAPAPAPAENAVQKPPKIKVVHFGMV</sequence>
<dbReference type="EMBL" id="OV170221">
    <property type="protein sequence ID" value="CAH0714266.1"/>
    <property type="molecule type" value="Genomic_DNA"/>
</dbReference>
<gene>
    <name evidence="14" type="ORF">BINO364_LOCUS1340</name>
</gene>
<evidence type="ECO:0000256" key="5">
    <source>
        <dbReference type="ARBA" id="ARBA00022490"/>
    </source>
</evidence>
<feature type="non-terminal residue" evidence="14">
    <location>
        <position position="822"/>
    </location>
</feature>
<accession>A0A8J9Y4A2</accession>
<keyword evidence="5" id="KW-0963">Cytoplasm</keyword>
<keyword evidence="8" id="KW-0970">Cilium biogenesis/degradation</keyword>
<reference evidence="14" key="1">
    <citation type="submission" date="2021-12" db="EMBL/GenBank/DDBJ databases">
        <authorList>
            <person name="Martin H S."/>
        </authorList>
    </citation>
    <scope>NUCLEOTIDE SEQUENCE</scope>
</reference>
<evidence type="ECO:0000256" key="11">
    <source>
        <dbReference type="ARBA" id="ARBA00023212"/>
    </source>
</evidence>
<keyword evidence="10" id="KW-0472">Membrane</keyword>
<evidence type="ECO:0000256" key="7">
    <source>
        <dbReference type="ARBA" id="ARBA00022737"/>
    </source>
</evidence>
<evidence type="ECO:0000313" key="15">
    <source>
        <dbReference type="Proteomes" id="UP000838878"/>
    </source>
</evidence>
<protein>
    <recommendedName>
        <fullName evidence="16">WD repeat-containing and planar cell polarity effector protein fritz</fullName>
    </recommendedName>
</protein>
<keyword evidence="11" id="KW-0206">Cytoskeleton</keyword>
<evidence type="ECO:0000256" key="9">
    <source>
        <dbReference type="ARBA" id="ARBA00023069"/>
    </source>
</evidence>
<proteinExistence type="inferred from homology"/>
<evidence type="ECO:0000256" key="12">
    <source>
        <dbReference type="ARBA" id="ARBA00023273"/>
    </source>
</evidence>
<dbReference type="Proteomes" id="UP000838878">
    <property type="component" value="Chromosome 1"/>
</dbReference>
<keyword evidence="12" id="KW-0966">Cell projection</keyword>
<organism evidence="14 15">
    <name type="scientific">Brenthis ino</name>
    <name type="common">lesser marbled fritillary</name>
    <dbReference type="NCBI Taxonomy" id="405034"/>
    <lineage>
        <taxon>Eukaryota</taxon>
        <taxon>Metazoa</taxon>
        <taxon>Ecdysozoa</taxon>
        <taxon>Arthropoda</taxon>
        <taxon>Hexapoda</taxon>
        <taxon>Insecta</taxon>
        <taxon>Pterygota</taxon>
        <taxon>Neoptera</taxon>
        <taxon>Endopterygota</taxon>
        <taxon>Lepidoptera</taxon>
        <taxon>Glossata</taxon>
        <taxon>Ditrysia</taxon>
        <taxon>Papilionoidea</taxon>
        <taxon>Nymphalidae</taxon>
        <taxon>Heliconiinae</taxon>
        <taxon>Argynnini</taxon>
        <taxon>Brenthis</taxon>
    </lineage>
</organism>
<evidence type="ECO:0000256" key="10">
    <source>
        <dbReference type="ARBA" id="ARBA00023136"/>
    </source>
</evidence>
<evidence type="ECO:0000256" key="2">
    <source>
        <dbReference type="ARBA" id="ARBA00004430"/>
    </source>
</evidence>
<keyword evidence="6" id="KW-0853">WD repeat</keyword>
<dbReference type="GO" id="GO:0097541">
    <property type="term" value="C:axonemal basal plate"/>
    <property type="evidence" value="ECO:0007669"/>
    <property type="project" value="TreeGrafter"/>
</dbReference>
<evidence type="ECO:0000256" key="13">
    <source>
        <dbReference type="SAM" id="MobiDB-lite"/>
    </source>
</evidence>
<dbReference type="GO" id="GO:0045184">
    <property type="term" value="P:establishment of protein localization"/>
    <property type="evidence" value="ECO:0007669"/>
    <property type="project" value="TreeGrafter"/>
</dbReference>
<dbReference type="PANTHER" id="PTHR13667">
    <property type="entry name" value="HOMOLOC-13"/>
    <property type="match status" value="1"/>
</dbReference>
<evidence type="ECO:0000256" key="8">
    <source>
        <dbReference type="ARBA" id="ARBA00022794"/>
    </source>
</evidence>
<feature type="compositionally biased region" description="Low complexity" evidence="13">
    <location>
        <begin position="567"/>
        <end position="580"/>
    </location>
</feature>
<dbReference type="GO" id="GO:0007399">
    <property type="term" value="P:nervous system development"/>
    <property type="evidence" value="ECO:0007669"/>
    <property type="project" value="TreeGrafter"/>
</dbReference>
<comment type="subcellular location">
    <subcellularLocation>
        <location evidence="1">Cell membrane</location>
    </subcellularLocation>
    <subcellularLocation>
        <location evidence="2">Cytoplasm</location>
        <location evidence="2">Cytoskeleton</location>
        <location evidence="2">Cilium axoneme</location>
    </subcellularLocation>
</comment>
<dbReference type="AlphaFoldDB" id="A0A8J9Y4A2"/>
<keyword evidence="9" id="KW-0969">Cilium</keyword>
<evidence type="ECO:0000256" key="1">
    <source>
        <dbReference type="ARBA" id="ARBA00004236"/>
    </source>
</evidence>
<dbReference type="InterPro" id="IPR024511">
    <property type="entry name" value="Frtz"/>
</dbReference>
<evidence type="ECO:0000256" key="3">
    <source>
        <dbReference type="ARBA" id="ARBA00006059"/>
    </source>
</evidence>